<name>A0ABZ3FM59_9ACTN</name>
<dbReference type="RefSeq" id="WP_425307606.1">
    <property type="nucleotide sequence ID" value="NZ_CP154795.1"/>
</dbReference>
<reference evidence="2 3" key="1">
    <citation type="submission" date="2024-04" db="EMBL/GenBank/DDBJ databases">
        <title>Isolation of an actinomycete strain from pig manure.</title>
        <authorList>
            <person name="Gong T."/>
            <person name="Yu Z."/>
            <person name="An M."/>
            <person name="Wei C."/>
            <person name="Yang W."/>
            <person name="Liu L."/>
        </authorList>
    </citation>
    <scope>NUCLEOTIDE SEQUENCE [LARGE SCALE GENOMIC DNA]</scope>
    <source>
        <strain evidence="2 3">ZF39</strain>
    </source>
</reference>
<evidence type="ECO:0000313" key="2">
    <source>
        <dbReference type="EMBL" id="XAN06174.1"/>
    </source>
</evidence>
<feature type="domain" description="N-acetyltransferase" evidence="1">
    <location>
        <begin position="7"/>
        <end position="176"/>
    </location>
</feature>
<dbReference type="Proteomes" id="UP001442841">
    <property type="component" value="Chromosome"/>
</dbReference>
<dbReference type="EMBL" id="CP154795">
    <property type="protein sequence ID" value="XAN06174.1"/>
    <property type="molecule type" value="Genomic_DNA"/>
</dbReference>
<dbReference type="InterPro" id="IPR051531">
    <property type="entry name" value="N-acetyltransferase"/>
</dbReference>
<dbReference type="Gene3D" id="3.40.630.30">
    <property type="match status" value="1"/>
</dbReference>
<evidence type="ECO:0000259" key="1">
    <source>
        <dbReference type="PROSITE" id="PS51186"/>
    </source>
</evidence>
<keyword evidence="3" id="KW-1185">Reference proteome</keyword>
<dbReference type="PANTHER" id="PTHR43792:SF1">
    <property type="entry name" value="N-ACETYLTRANSFERASE DOMAIN-CONTAINING PROTEIN"/>
    <property type="match status" value="1"/>
</dbReference>
<dbReference type="InterPro" id="IPR000182">
    <property type="entry name" value="GNAT_dom"/>
</dbReference>
<dbReference type="InterPro" id="IPR016181">
    <property type="entry name" value="Acyl_CoA_acyltransferase"/>
</dbReference>
<dbReference type="SUPFAM" id="SSF55729">
    <property type="entry name" value="Acyl-CoA N-acyltransferases (Nat)"/>
    <property type="match status" value="1"/>
</dbReference>
<protein>
    <submittedName>
        <fullName evidence="2">GNAT family N-acetyltransferase</fullName>
    </submittedName>
</protein>
<proteinExistence type="predicted"/>
<accession>A0ABZ3FM59</accession>
<dbReference type="PANTHER" id="PTHR43792">
    <property type="entry name" value="GNAT FAMILY, PUTATIVE (AFU_ORTHOLOGUE AFUA_3G00765)-RELATED-RELATED"/>
    <property type="match status" value="1"/>
</dbReference>
<dbReference type="PROSITE" id="PS51186">
    <property type="entry name" value="GNAT"/>
    <property type="match status" value="1"/>
</dbReference>
<sequence>MIRTERLILRPWRATDREPFAAMNADPDVMRWFPYALDRAASDALAERISTHLDEHGWGLWALEVADTGEFAGFTGLAVPGFEADFTPAVEIGWRLPRWAWGRGYATEAARAGLAYAFGTLELDEVVSLTTTGNLLSRAVMERLGMTHDPADDFDHPMIERDHPMSRCVLYRLRRTDYEAQYAGG</sequence>
<organism evidence="2 3">
    <name type="scientific">Ammonicoccus fulvus</name>
    <dbReference type="NCBI Taxonomy" id="3138240"/>
    <lineage>
        <taxon>Bacteria</taxon>
        <taxon>Bacillati</taxon>
        <taxon>Actinomycetota</taxon>
        <taxon>Actinomycetes</taxon>
        <taxon>Propionibacteriales</taxon>
        <taxon>Propionibacteriaceae</taxon>
        <taxon>Ammonicoccus</taxon>
    </lineage>
</organism>
<gene>
    <name evidence="2" type="ORF">AADG42_02250</name>
</gene>
<dbReference type="Pfam" id="PF13302">
    <property type="entry name" value="Acetyltransf_3"/>
    <property type="match status" value="1"/>
</dbReference>
<evidence type="ECO:0000313" key="3">
    <source>
        <dbReference type="Proteomes" id="UP001442841"/>
    </source>
</evidence>